<dbReference type="SMART" id="SM00955">
    <property type="entry name" value="RNB"/>
    <property type="match status" value="1"/>
</dbReference>
<organism evidence="2 3">
    <name type="scientific">Dermacoccus nishinomiyaensis</name>
    <dbReference type="NCBI Taxonomy" id="1274"/>
    <lineage>
        <taxon>Bacteria</taxon>
        <taxon>Bacillati</taxon>
        <taxon>Actinomycetota</taxon>
        <taxon>Actinomycetes</taxon>
        <taxon>Micrococcales</taxon>
        <taxon>Dermacoccaceae</taxon>
        <taxon>Dermacoccus</taxon>
    </lineage>
</organism>
<feature type="domain" description="RNB" evidence="1">
    <location>
        <begin position="53"/>
        <end position="381"/>
    </location>
</feature>
<dbReference type="InterPro" id="IPR001900">
    <property type="entry name" value="RNase_II/R"/>
</dbReference>
<dbReference type="SUPFAM" id="SSF50249">
    <property type="entry name" value="Nucleic acid-binding proteins"/>
    <property type="match status" value="1"/>
</dbReference>
<sequence>MPSTRILLQNTDASGELARSFEALRAENELATDYPADAVADALDALAHVEKPERDETSVPFFTIDPAGSMDLDQAMHLERDGEGFHVRYAIADVPLYVRPGGALDAETRRRGQTIYMPDMRIPLHPEELSEGAASLLEGQICSAFVWDMHLDARGEVTSASLYRAQVRSVERLDYTQVQGNVDGGGAMGGAVDERFALLRQIGELRAQLEIERGGASLPMPEQEVSEPSPGDYEVHFRPPVPSEDWNAQISLMTGMVAARMMLDAGIGILRTMPKADERDVARFRLQAKALGVAWAEDQTYGAFLRSLDRDDPHHLALVHEAVGLFRGAAYTPFDRDNPAIATPEITEQAAVAAPYAHVTAPLRRLVDRFGLVICEAVSNGREVPAWAREALVELPEIMKRTDSLARKIDRACVDRVEAAALSSDVGETFAAFVVEDGDHGHGKGEPTIQLVDHAVVATVKVGDAAAPALGEACEVTLTGADIATGKLTFALA</sequence>
<dbReference type="InterPro" id="IPR012340">
    <property type="entry name" value="NA-bd_OB-fold"/>
</dbReference>
<dbReference type="InterPro" id="IPR040596">
    <property type="entry name" value="RNase_II_C_S1"/>
</dbReference>
<dbReference type="eggNOG" id="COG0557">
    <property type="taxonomic scope" value="Bacteria"/>
</dbReference>
<dbReference type="RefSeq" id="WP_038568631.1">
    <property type="nucleotide sequence ID" value="NZ_CAKZHM010000118.1"/>
</dbReference>
<dbReference type="PANTHER" id="PTHR23355:SF42">
    <property type="entry name" value="RIBONUCLEASE II, CHLOROPLASTIC_MITOCHONDRIAL"/>
    <property type="match status" value="1"/>
</dbReference>
<dbReference type="STRING" id="1274.HX89_08905"/>
<evidence type="ECO:0000313" key="2">
    <source>
        <dbReference type="EMBL" id="AIF41043.1"/>
    </source>
</evidence>
<dbReference type="GeneID" id="41841257"/>
<dbReference type="GO" id="GO:0000932">
    <property type="term" value="C:P-body"/>
    <property type="evidence" value="ECO:0007669"/>
    <property type="project" value="TreeGrafter"/>
</dbReference>
<name>A0A075JLX8_9MICO</name>
<dbReference type="EMBL" id="CP008889">
    <property type="protein sequence ID" value="AIF41043.1"/>
    <property type="molecule type" value="Genomic_DNA"/>
</dbReference>
<dbReference type="AlphaFoldDB" id="A0A075JLX8"/>
<dbReference type="Proteomes" id="UP000027986">
    <property type="component" value="Chromosome"/>
</dbReference>
<dbReference type="HOGENOM" id="CLU_038135_1_0_11"/>
<evidence type="ECO:0000259" key="1">
    <source>
        <dbReference type="SMART" id="SM00955"/>
    </source>
</evidence>
<dbReference type="PANTHER" id="PTHR23355">
    <property type="entry name" value="RIBONUCLEASE"/>
    <property type="match status" value="1"/>
</dbReference>
<dbReference type="GO" id="GO:0006402">
    <property type="term" value="P:mRNA catabolic process"/>
    <property type="evidence" value="ECO:0007669"/>
    <property type="project" value="TreeGrafter"/>
</dbReference>
<dbReference type="KEGG" id="dni:HX89_08905"/>
<reference evidence="2 3" key="1">
    <citation type="submission" date="2014-07" db="EMBL/GenBank/DDBJ databases">
        <title>Genome Sequencing of Dermacoccus nishinomiyaensis.</title>
        <authorList>
            <person name="Hong K.W."/>
            <person name="Chan K.G."/>
        </authorList>
    </citation>
    <scope>NUCLEOTIDE SEQUENCE [LARGE SCALE GENOMIC DNA]</scope>
    <source>
        <strain evidence="2 3">M25</strain>
    </source>
</reference>
<accession>A0A075JLX8</accession>
<dbReference type="Pfam" id="PF00773">
    <property type="entry name" value="RNB"/>
    <property type="match status" value="1"/>
</dbReference>
<gene>
    <name evidence="2" type="ORF">HX89_08905</name>
</gene>
<protein>
    <submittedName>
        <fullName evidence="2">Ribonuclease II</fullName>
    </submittedName>
</protein>
<keyword evidence="3" id="KW-1185">Reference proteome</keyword>
<dbReference type="GO" id="GO:0003723">
    <property type="term" value="F:RNA binding"/>
    <property type="evidence" value="ECO:0007669"/>
    <property type="project" value="InterPro"/>
</dbReference>
<dbReference type="GO" id="GO:0000175">
    <property type="term" value="F:3'-5'-RNA exonuclease activity"/>
    <property type="evidence" value="ECO:0007669"/>
    <property type="project" value="TreeGrafter"/>
</dbReference>
<proteinExistence type="predicted"/>
<evidence type="ECO:0000313" key="3">
    <source>
        <dbReference type="Proteomes" id="UP000027986"/>
    </source>
</evidence>
<dbReference type="Pfam" id="PF18614">
    <property type="entry name" value="RNase_II_C_S1"/>
    <property type="match status" value="1"/>
</dbReference>
<dbReference type="InterPro" id="IPR050180">
    <property type="entry name" value="RNR_Ribonuclease"/>
</dbReference>
<dbReference type="OrthoDB" id="5800376at2"/>